<evidence type="ECO:0000313" key="1">
    <source>
        <dbReference type="EMBL" id="TWI89601.1"/>
    </source>
</evidence>
<dbReference type="RefSeq" id="WP_145342361.1">
    <property type="nucleotide sequence ID" value="NZ_VLLF01000003.1"/>
</dbReference>
<organism evidence="1 2">
    <name type="scientific">Roseibium hamelinense</name>
    <dbReference type="NCBI Taxonomy" id="150831"/>
    <lineage>
        <taxon>Bacteria</taxon>
        <taxon>Pseudomonadati</taxon>
        <taxon>Pseudomonadota</taxon>
        <taxon>Alphaproteobacteria</taxon>
        <taxon>Hyphomicrobiales</taxon>
        <taxon>Stappiaceae</taxon>
        <taxon>Roseibium</taxon>
    </lineage>
</organism>
<proteinExistence type="predicted"/>
<accession>A0A562T7K2</accession>
<reference evidence="1 2" key="1">
    <citation type="submission" date="2019-07" db="EMBL/GenBank/DDBJ databases">
        <title>Genomic Encyclopedia of Archaeal and Bacterial Type Strains, Phase II (KMG-II): from individual species to whole genera.</title>
        <authorList>
            <person name="Goeker M."/>
        </authorList>
    </citation>
    <scope>NUCLEOTIDE SEQUENCE [LARGE SCALE GENOMIC DNA]</scope>
    <source>
        <strain evidence="1 2">ATCC BAA-252</strain>
    </source>
</reference>
<dbReference type="CDD" id="cd16441">
    <property type="entry name" value="beta_Kdo_transferase_KpsS"/>
    <property type="match status" value="1"/>
</dbReference>
<dbReference type="GO" id="GO:0015774">
    <property type="term" value="P:polysaccharide transport"/>
    <property type="evidence" value="ECO:0007669"/>
    <property type="project" value="InterPro"/>
</dbReference>
<dbReference type="Proteomes" id="UP000320593">
    <property type="component" value="Unassembled WGS sequence"/>
</dbReference>
<dbReference type="InterPro" id="IPR007833">
    <property type="entry name" value="Capsule_polysaccharide_synth"/>
</dbReference>
<protein>
    <submittedName>
        <fullName evidence="1">Capsular polysaccharide export protein</fullName>
    </submittedName>
</protein>
<comment type="caution">
    <text evidence="1">The sequence shown here is derived from an EMBL/GenBank/DDBJ whole genome shotgun (WGS) entry which is preliminary data.</text>
</comment>
<dbReference type="GO" id="GO:0000271">
    <property type="term" value="P:polysaccharide biosynthetic process"/>
    <property type="evidence" value="ECO:0007669"/>
    <property type="project" value="InterPro"/>
</dbReference>
<name>A0A562T7K2_9HYPH</name>
<dbReference type="AlphaFoldDB" id="A0A562T7K2"/>
<gene>
    <name evidence="1" type="ORF">JM93_01805</name>
</gene>
<dbReference type="Pfam" id="PF05159">
    <property type="entry name" value="Capsule_synth"/>
    <property type="match status" value="1"/>
</dbReference>
<dbReference type="OrthoDB" id="9794206at2"/>
<evidence type="ECO:0000313" key="2">
    <source>
        <dbReference type="Proteomes" id="UP000320593"/>
    </source>
</evidence>
<sequence length="435" mass="48346">MPGADDTSCRSGVRRVLFLQGPLSPLFRLTGEEIRKAGHKVFRINLCAGDWLHWHGPETTSFKDRVSDWPDFIQRFLDDKKITDLVLHGDQRIYHRAAVSAARERGVYVAVSELGYLRPGWMTLERDGLSTLSHFPKDPERIRKIAESVAPIDLGPQFPASFYLQTVPDVIYNLTNVFLKFLYPHYERHTIYPPVLEYLRGAWRLLDEKRRNRIAHDKIRALKASKQPFFVLPLQLEGDFQLRRHSPYESFSDVLEVILSSFAKEAPSDAVLAIKTHPLDVGFENWPAEIDRLARDSGLQGRIVFLDGGGLGPLFEGAAGLVTLNSTAGLEALQAGCPVKTLVPAHYDVEGLTHSGTLASFWNAPAKPDGDLLAAYVMAIAGTIQVRGSIHNQEGGPVAARNIAERLLERRLNEPGGFEAEPPRLAAARALGVPL</sequence>
<keyword evidence="2" id="KW-1185">Reference proteome</keyword>
<dbReference type="EMBL" id="VLLF01000003">
    <property type="protein sequence ID" value="TWI89601.1"/>
    <property type="molecule type" value="Genomic_DNA"/>
</dbReference>